<evidence type="ECO:0000313" key="3">
    <source>
        <dbReference type="Proteomes" id="UP001480595"/>
    </source>
</evidence>
<comment type="caution">
    <text evidence="2">The sequence shown here is derived from an EMBL/GenBank/DDBJ whole genome shotgun (WGS) entry which is preliminary data.</text>
</comment>
<sequence length="96" mass="11096">MFRAEQSSSASHRGYGHVLVDDKRHVSGSSTHLINKVFSGNEISSHEGKFRRNNHCVKLHHRTRTPYADDAPDHNDRQPHDYDHRHPDVFPDTNKC</sequence>
<evidence type="ECO:0000313" key="2">
    <source>
        <dbReference type="EMBL" id="KAK8064748.1"/>
    </source>
</evidence>
<protein>
    <submittedName>
        <fullName evidence="2">Uncharacterized protein</fullName>
    </submittedName>
</protein>
<dbReference type="GeneID" id="92091858"/>
<dbReference type="RefSeq" id="XP_066715737.1">
    <property type="nucleotide sequence ID" value="XM_066858795.1"/>
</dbReference>
<accession>A0ABR1V0S0</accession>
<keyword evidence="3" id="KW-1185">Reference proteome</keyword>
<dbReference type="EMBL" id="JAQQWL010000007">
    <property type="protein sequence ID" value="KAK8064748.1"/>
    <property type="molecule type" value="Genomic_DNA"/>
</dbReference>
<feature type="compositionally biased region" description="Basic and acidic residues" evidence="1">
    <location>
        <begin position="71"/>
        <end position="96"/>
    </location>
</feature>
<evidence type="ECO:0000256" key="1">
    <source>
        <dbReference type="SAM" id="MobiDB-lite"/>
    </source>
</evidence>
<dbReference type="Proteomes" id="UP001480595">
    <property type="component" value="Unassembled WGS sequence"/>
</dbReference>
<gene>
    <name evidence="2" type="ORF">PG994_007386</name>
</gene>
<name>A0ABR1V0S0_9PEZI</name>
<organism evidence="2 3">
    <name type="scientific">Apiospora phragmitis</name>
    <dbReference type="NCBI Taxonomy" id="2905665"/>
    <lineage>
        <taxon>Eukaryota</taxon>
        <taxon>Fungi</taxon>
        <taxon>Dikarya</taxon>
        <taxon>Ascomycota</taxon>
        <taxon>Pezizomycotina</taxon>
        <taxon>Sordariomycetes</taxon>
        <taxon>Xylariomycetidae</taxon>
        <taxon>Amphisphaeriales</taxon>
        <taxon>Apiosporaceae</taxon>
        <taxon>Apiospora</taxon>
    </lineage>
</organism>
<feature type="region of interest" description="Disordered" evidence="1">
    <location>
        <begin position="63"/>
        <end position="96"/>
    </location>
</feature>
<reference evidence="2 3" key="1">
    <citation type="submission" date="2023-01" db="EMBL/GenBank/DDBJ databases">
        <title>Analysis of 21 Apiospora genomes using comparative genomics revels a genus with tremendous synthesis potential of carbohydrate active enzymes and secondary metabolites.</title>
        <authorList>
            <person name="Sorensen T."/>
        </authorList>
    </citation>
    <scope>NUCLEOTIDE SEQUENCE [LARGE SCALE GENOMIC DNA]</scope>
    <source>
        <strain evidence="2 3">CBS 135458</strain>
    </source>
</reference>
<proteinExistence type="predicted"/>